<evidence type="ECO:0000313" key="2">
    <source>
        <dbReference type="Proteomes" id="UP000737171"/>
    </source>
</evidence>
<dbReference type="InterPro" id="IPR013406">
    <property type="entry name" value="CHP02574_addiction_mod"/>
</dbReference>
<keyword evidence="2" id="KW-1185">Reference proteome</keyword>
<protein>
    <submittedName>
        <fullName evidence="1">Addiction module protein</fullName>
    </submittedName>
</protein>
<reference evidence="1 2" key="1">
    <citation type="submission" date="2020-05" db="EMBL/GenBank/DDBJ databases">
        <title>Aquincola sp. isolate from soil.</title>
        <authorList>
            <person name="Han J."/>
            <person name="Kim D.-U."/>
        </authorList>
    </citation>
    <scope>NUCLEOTIDE SEQUENCE [LARGE SCALE GENOMIC DNA]</scope>
    <source>
        <strain evidence="1 2">S2</strain>
    </source>
</reference>
<sequence length="77" mass="8579">MSIPLEVLAAEALGLSPEERSELLDRLLASLEPNPLDPDWEQAWATEIDRREAEIAAGTATWIAGEEAVRRLRVQLK</sequence>
<evidence type="ECO:0000313" key="1">
    <source>
        <dbReference type="EMBL" id="NRF71783.1"/>
    </source>
</evidence>
<organism evidence="1 2">
    <name type="scientific">Pseudaquabacterium terrae</name>
    <dbReference type="NCBI Taxonomy" id="2732868"/>
    <lineage>
        <taxon>Bacteria</taxon>
        <taxon>Pseudomonadati</taxon>
        <taxon>Pseudomonadota</taxon>
        <taxon>Betaproteobacteria</taxon>
        <taxon>Burkholderiales</taxon>
        <taxon>Sphaerotilaceae</taxon>
        <taxon>Pseudaquabacterium</taxon>
    </lineage>
</organism>
<dbReference type="EMBL" id="JABRWJ010000014">
    <property type="protein sequence ID" value="NRF71783.1"/>
    <property type="molecule type" value="Genomic_DNA"/>
</dbReference>
<dbReference type="Pfam" id="PF09720">
    <property type="entry name" value="Unstab_antitox"/>
    <property type="match status" value="1"/>
</dbReference>
<comment type="caution">
    <text evidence="1">The sequence shown here is derived from an EMBL/GenBank/DDBJ whole genome shotgun (WGS) entry which is preliminary data.</text>
</comment>
<dbReference type="NCBIfam" id="TIGR02574">
    <property type="entry name" value="stabl_TIGR02574"/>
    <property type="match status" value="1"/>
</dbReference>
<gene>
    <name evidence="1" type="ORF">HLB44_32840</name>
</gene>
<accession>A0ABX2ET48</accession>
<dbReference type="Proteomes" id="UP000737171">
    <property type="component" value="Unassembled WGS sequence"/>
</dbReference>
<name>A0ABX2ET48_9BURK</name>
<proteinExistence type="predicted"/>
<dbReference type="RefSeq" id="WP_173133701.1">
    <property type="nucleotide sequence ID" value="NZ_JABRWJ010000014.1"/>
</dbReference>